<accession>A0AAJ0MCL6</accession>
<feature type="active site" evidence="1">
    <location>
        <position position="285"/>
    </location>
</feature>
<evidence type="ECO:0000313" key="4">
    <source>
        <dbReference type="EMBL" id="KAK3349643.1"/>
    </source>
</evidence>
<evidence type="ECO:0000256" key="2">
    <source>
        <dbReference type="PIRSR" id="PIRSR640198-2"/>
    </source>
</evidence>
<gene>
    <name evidence="4" type="ORF">B0T25DRAFT_247304</name>
</gene>
<dbReference type="AlphaFoldDB" id="A0AAJ0MCL6"/>
<dbReference type="InterPro" id="IPR040198">
    <property type="entry name" value="Fido_containing"/>
</dbReference>
<keyword evidence="5" id="KW-1185">Reference proteome</keyword>
<evidence type="ECO:0000259" key="3">
    <source>
        <dbReference type="PROSITE" id="PS51459"/>
    </source>
</evidence>
<dbReference type="InterPro" id="IPR036597">
    <property type="entry name" value="Fido-like_dom_sf"/>
</dbReference>
<comment type="caution">
    <text evidence="4">The sequence shown here is derived from an EMBL/GenBank/DDBJ whole genome shotgun (WGS) entry which is preliminary data.</text>
</comment>
<proteinExistence type="predicted"/>
<keyword evidence="2" id="KW-0067">ATP-binding</keyword>
<dbReference type="SUPFAM" id="SSF140931">
    <property type="entry name" value="Fic-like"/>
    <property type="match status" value="1"/>
</dbReference>
<protein>
    <submittedName>
        <fullName evidence="4">Fic/DOC family protein</fullName>
    </submittedName>
</protein>
<dbReference type="Gene3D" id="1.10.3290.10">
    <property type="entry name" value="Fido-like domain"/>
    <property type="match status" value="1"/>
</dbReference>
<dbReference type="PROSITE" id="PS51459">
    <property type="entry name" value="FIDO"/>
    <property type="match status" value="1"/>
</dbReference>
<feature type="binding site" evidence="2">
    <location>
        <begin position="289"/>
        <end position="296"/>
    </location>
    <ligand>
        <name>ATP</name>
        <dbReference type="ChEBI" id="CHEBI:30616"/>
    </ligand>
</feature>
<dbReference type="Pfam" id="PF02661">
    <property type="entry name" value="Fic"/>
    <property type="match status" value="1"/>
</dbReference>
<evidence type="ECO:0000313" key="5">
    <source>
        <dbReference type="Proteomes" id="UP001275084"/>
    </source>
</evidence>
<organism evidence="4 5">
    <name type="scientific">Lasiosphaeria hispida</name>
    <dbReference type="NCBI Taxonomy" id="260671"/>
    <lineage>
        <taxon>Eukaryota</taxon>
        <taxon>Fungi</taxon>
        <taxon>Dikarya</taxon>
        <taxon>Ascomycota</taxon>
        <taxon>Pezizomycotina</taxon>
        <taxon>Sordariomycetes</taxon>
        <taxon>Sordariomycetidae</taxon>
        <taxon>Sordariales</taxon>
        <taxon>Lasiosphaeriaceae</taxon>
        <taxon>Lasiosphaeria</taxon>
    </lineage>
</organism>
<dbReference type="EMBL" id="JAUIQD010000005">
    <property type="protein sequence ID" value="KAK3349643.1"/>
    <property type="molecule type" value="Genomic_DNA"/>
</dbReference>
<feature type="domain" description="Fido" evidence="3">
    <location>
        <begin position="195"/>
        <end position="342"/>
    </location>
</feature>
<dbReference type="PANTHER" id="PTHR13504:SF38">
    <property type="entry name" value="FIDO DOMAIN-CONTAINING PROTEIN"/>
    <property type="match status" value="1"/>
</dbReference>
<reference evidence="4" key="2">
    <citation type="submission" date="2023-06" db="EMBL/GenBank/DDBJ databases">
        <authorList>
            <consortium name="Lawrence Berkeley National Laboratory"/>
            <person name="Haridas S."/>
            <person name="Hensen N."/>
            <person name="Bonometti L."/>
            <person name="Westerberg I."/>
            <person name="Brannstrom I.O."/>
            <person name="Guillou S."/>
            <person name="Cros-Aarteil S."/>
            <person name="Calhoun S."/>
            <person name="Kuo A."/>
            <person name="Mondo S."/>
            <person name="Pangilinan J."/>
            <person name="Riley R."/>
            <person name="Labutti K."/>
            <person name="Andreopoulos B."/>
            <person name="Lipzen A."/>
            <person name="Chen C."/>
            <person name="Yanf M."/>
            <person name="Daum C."/>
            <person name="Ng V."/>
            <person name="Clum A."/>
            <person name="Steindorff A."/>
            <person name="Ohm R."/>
            <person name="Martin F."/>
            <person name="Silar P."/>
            <person name="Natvig D."/>
            <person name="Lalanne C."/>
            <person name="Gautier V."/>
            <person name="Ament-Velasquez S.L."/>
            <person name="Kruys A."/>
            <person name="Hutchinson M.I."/>
            <person name="Powell A.J."/>
            <person name="Barry K."/>
            <person name="Miller A.N."/>
            <person name="Grigoriev I.V."/>
            <person name="Debuchy R."/>
            <person name="Gladieux P."/>
            <person name="Thoren M.H."/>
            <person name="Johannesson H."/>
        </authorList>
    </citation>
    <scope>NUCLEOTIDE SEQUENCE</scope>
    <source>
        <strain evidence="4">CBS 955.72</strain>
    </source>
</reference>
<dbReference type="InterPro" id="IPR003812">
    <property type="entry name" value="Fido"/>
</dbReference>
<reference evidence="4" key="1">
    <citation type="journal article" date="2023" name="Mol. Phylogenet. Evol.">
        <title>Genome-scale phylogeny and comparative genomics of the fungal order Sordariales.</title>
        <authorList>
            <person name="Hensen N."/>
            <person name="Bonometti L."/>
            <person name="Westerberg I."/>
            <person name="Brannstrom I.O."/>
            <person name="Guillou S."/>
            <person name="Cros-Aarteil S."/>
            <person name="Calhoun S."/>
            <person name="Haridas S."/>
            <person name="Kuo A."/>
            <person name="Mondo S."/>
            <person name="Pangilinan J."/>
            <person name="Riley R."/>
            <person name="LaButti K."/>
            <person name="Andreopoulos B."/>
            <person name="Lipzen A."/>
            <person name="Chen C."/>
            <person name="Yan M."/>
            <person name="Daum C."/>
            <person name="Ng V."/>
            <person name="Clum A."/>
            <person name="Steindorff A."/>
            <person name="Ohm R.A."/>
            <person name="Martin F."/>
            <person name="Silar P."/>
            <person name="Natvig D.O."/>
            <person name="Lalanne C."/>
            <person name="Gautier V."/>
            <person name="Ament-Velasquez S.L."/>
            <person name="Kruys A."/>
            <person name="Hutchinson M.I."/>
            <person name="Powell A.J."/>
            <person name="Barry K."/>
            <person name="Miller A.N."/>
            <person name="Grigoriev I.V."/>
            <person name="Debuchy R."/>
            <person name="Gladieux P."/>
            <person name="Hiltunen Thoren M."/>
            <person name="Johannesson H."/>
        </authorList>
    </citation>
    <scope>NUCLEOTIDE SEQUENCE</scope>
    <source>
        <strain evidence="4">CBS 955.72</strain>
    </source>
</reference>
<keyword evidence="2" id="KW-0547">Nucleotide-binding</keyword>
<dbReference type="PANTHER" id="PTHR13504">
    <property type="entry name" value="FIDO DOMAIN-CONTAINING PROTEIN DDB_G0283145"/>
    <property type="match status" value="1"/>
</dbReference>
<dbReference type="Proteomes" id="UP001275084">
    <property type="component" value="Unassembled WGS sequence"/>
</dbReference>
<dbReference type="GO" id="GO:0005524">
    <property type="term" value="F:ATP binding"/>
    <property type="evidence" value="ECO:0007669"/>
    <property type="project" value="UniProtKB-KW"/>
</dbReference>
<evidence type="ECO:0000256" key="1">
    <source>
        <dbReference type="PIRSR" id="PIRSR640198-1"/>
    </source>
</evidence>
<sequence length="363" mass="41140">MLSIGKAPRLARRLTTRNLGNLAVQRAALLKRVYAPFASPKKGSPEYEDLAASGRVWEDYFQPGDSKRYKYDIMQKMFEPILKEIDDLKHSMRLPERSIIESLIAEYAHQSVEIEDNMLHLGDSTIINDHLVSTFLKQNDLGSISAHELSKAVLPNLQFMLPNADPSQLAELRNHIIACHWVAKKAMQSPDTPGLDESEVKSLSSLIVKETDSEAIYSAGWGKRVELGDYRQTPIAAKSNPLRIFPYHVEVPALMKRFFEWRNTKKDVHPLILACQATAYLLFIHPFPDGNGRVSRLVFQDALIRQGYIPVPLRGVVRGDYLRMIRDAQDGDPSEFVAKILSTQLEAMQTFRARKPREGDMEA</sequence>
<name>A0AAJ0MCL6_9PEZI</name>